<evidence type="ECO:0000313" key="2">
    <source>
        <dbReference type="Proteomes" id="UP001143856"/>
    </source>
</evidence>
<gene>
    <name evidence="1" type="ORF">NUW58_g10054</name>
</gene>
<protein>
    <submittedName>
        <fullName evidence="1">Uncharacterized protein</fullName>
    </submittedName>
</protein>
<keyword evidence="2" id="KW-1185">Reference proteome</keyword>
<dbReference type="EMBL" id="JAPDGR010004100">
    <property type="protein sequence ID" value="KAJ2969147.1"/>
    <property type="molecule type" value="Genomic_DNA"/>
</dbReference>
<organism evidence="1 2">
    <name type="scientific">Xylaria curta</name>
    <dbReference type="NCBI Taxonomy" id="42375"/>
    <lineage>
        <taxon>Eukaryota</taxon>
        <taxon>Fungi</taxon>
        <taxon>Dikarya</taxon>
        <taxon>Ascomycota</taxon>
        <taxon>Pezizomycotina</taxon>
        <taxon>Sordariomycetes</taxon>
        <taxon>Xylariomycetidae</taxon>
        <taxon>Xylariales</taxon>
        <taxon>Xylariaceae</taxon>
        <taxon>Xylaria</taxon>
    </lineage>
</organism>
<evidence type="ECO:0000313" key="1">
    <source>
        <dbReference type="EMBL" id="KAJ2969147.1"/>
    </source>
</evidence>
<name>A0ACC1MQ73_9PEZI</name>
<dbReference type="Proteomes" id="UP001143856">
    <property type="component" value="Unassembled WGS sequence"/>
</dbReference>
<accession>A0ACC1MQ73</accession>
<comment type="caution">
    <text evidence="1">The sequence shown here is derived from an EMBL/GenBank/DDBJ whole genome shotgun (WGS) entry which is preliminary data.</text>
</comment>
<reference evidence="1" key="1">
    <citation type="submission" date="2022-10" db="EMBL/GenBank/DDBJ databases">
        <title>Genome Sequence of Xylaria curta.</title>
        <authorList>
            <person name="Buettner E."/>
        </authorList>
    </citation>
    <scope>NUCLEOTIDE SEQUENCE</scope>
    <source>
        <strain evidence="1">Babe10</strain>
    </source>
</reference>
<sequence>MTLPRLSPQASFAQFLHLLTLSPSETFIRYRPKIEILRIDVDALLTRKVSGLQLQLKQLLKYLPRLACLELYHPADDPPYRDLNINLRWRFSKDDLLDGLVACSDGDALVPGKTTTTVLKSWRWNSRLAPTDLTLDRLSEMHELPGFRGLRKLAYVNYQLPSMTQFSARARESQEAQDSDLQAITDLAASISVLPDLKHLAIESSTLANGSLLKRLPKTLTHLELVNCWEITSEDLSVFLMSHGNALVHLTLKHCQSLSLGFLPVLGTSCPNLAHLEVDLSYFRHHESYADNKPEYATLLEVNQIPTWPSSIQSIEIIHMRNWTRPAAEMFFGSLMKNAKALPNLRRLEFKVILNIEWRQRQEMRKSLADQMTRVFKRKPSPPIEPRTLRGRHNEANPKCSDETTTLKSRARRSTRITGQAPTYASSQDTAFSGEKRSAGKALPVRRSLRSLKSISSTFDADDEESSEDELSLVHATTRRSKGRTTTAREAGVRDEEFIHGLCDVVDIQVDNQRPAERQYDMDDFLDSPDRSDPEWNSDEDDIFD</sequence>
<proteinExistence type="predicted"/>